<reference evidence="1 2" key="1">
    <citation type="journal article" date="2019" name="Int. J. Syst. Evol. Microbiol.">
        <title>The Global Catalogue of Microorganisms (GCM) 10K type strain sequencing project: providing services to taxonomists for standard genome sequencing and annotation.</title>
        <authorList>
            <consortium name="The Broad Institute Genomics Platform"/>
            <consortium name="The Broad Institute Genome Sequencing Center for Infectious Disease"/>
            <person name="Wu L."/>
            <person name="Ma J."/>
        </authorList>
    </citation>
    <scope>NUCLEOTIDE SEQUENCE [LARGE SCALE GENOMIC DNA]</scope>
    <source>
        <strain evidence="1 2">JCM 4395</strain>
    </source>
</reference>
<name>A0ABN3MV42_STRLO</name>
<evidence type="ECO:0000313" key="2">
    <source>
        <dbReference type="Proteomes" id="UP001501777"/>
    </source>
</evidence>
<keyword evidence="2" id="KW-1185">Reference proteome</keyword>
<dbReference type="Proteomes" id="UP001501777">
    <property type="component" value="Unassembled WGS sequence"/>
</dbReference>
<dbReference type="Gene3D" id="2.30.40.10">
    <property type="entry name" value="Urease, subunit C, domain 1"/>
    <property type="match status" value="1"/>
</dbReference>
<sequence length="42" mass="4594">MRHTSTDVPDTVVDGRVLMRDRGLRTLDEGAVLADLEVLALS</sequence>
<accession>A0ABN3MV42</accession>
<dbReference type="SUPFAM" id="SSF51338">
    <property type="entry name" value="Composite domain of metallo-dependent hydrolases"/>
    <property type="match status" value="1"/>
</dbReference>
<evidence type="ECO:0000313" key="1">
    <source>
        <dbReference type="EMBL" id="GAA2509540.1"/>
    </source>
</evidence>
<proteinExistence type="predicted"/>
<gene>
    <name evidence="1" type="ORF">GCM10010276_64460</name>
</gene>
<dbReference type="EMBL" id="BAAASG010000015">
    <property type="protein sequence ID" value="GAA2509540.1"/>
    <property type="molecule type" value="Genomic_DNA"/>
</dbReference>
<comment type="caution">
    <text evidence="1">The sequence shown here is derived from an EMBL/GenBank/DDBJ whole genome shotgun (WGS) entry which is preliminary data.</text>
</comment>
<dbReference type="InterPro" id="IPR011059">
    <property type="entry name" value="Metal-dep_hydrolase_composite"/>
</dbReference>
<protein>
    <submittedName>
        <fullName evidence="1">Uncharacterized protein</fullName>
    </submittedName>
</protein>
<organism evidence="1 2">
    <name type="scientific">Streptomyces longisporus</name>
    <dbReference type="NCBI Taxonomy" id="1948"/>
    <lineage>
        <taxon>Bacteria</taxon>
        <taxon>Bacillati</taxon>
        <taxon>Actinomycetota</taxon>
        <taxon>Actinomycetes</taxon>
        <taxon>Kitasatosporales</taxon>
        <taxon>Streptomycetaceae</taxon>
        <taxon>Streptomyces</taxon>
    </lineage>
</organism>